<evidence type="ECO:0000256" key="8">
    <source>
        <dbReference type="PIRSR" id="PIRSR000137-2"/>
    </source>
</evidence>
<dbReference type="OrthoDB" id="269227at2759"/>
<proteinExistence type="inferred from homology"/>
<keyword evidence="3 9" id="KW-0285">Flavoprotein</keyword>
<dbReference type="Pfam" id="PF05199">
    <property type="entry name" value="GMC_oxred_C"/>
    <property type="match status" value="1"/>
</dbReference>
<dbReference type="PIRSF" id="PIRSF000137">
    <property type="entry name" value="Alcohol_oxidase"/>
    <property type="match status" value="1"/>
</dbReference>
<dbReference type="EMBL" id="KN880448">
    <property type="protein sequence ID" value="KIY71977.1"/>
    <property type="molecule type" value="Genomic_DNA"/>
</dbReference>
<dbReference type="GO" id="GO:0050660">
    <property type="term" value="F:flavin adenine dinucleotide binding"/>
    <property type="evidence" value="ECO:0007669"/>
    <property type="project" value="InterPro"/>
</dbReference>
<dbReference type="PROSITE" id="PS00623">
    <property type="entry name" value="GMC_OXRED_1"/>
    <property type="match status" value="1"/>
</dbReference>
<evidence type="ECO:0000256" key="7">
    <source>
        <dbReference type="ARBA" id="ARBA00023180"/>
    </source>
</evidence>
<feature type="domain" description="Glucose-methanol-choline oxidoreductase N-terminal" evidence="10">
    <location>
        <begin position="93"/>
        <end position="116"/>
    </location>
</feature>
<keyword evidence="6" id="KW-0560">Oxidoreductase</keyword>
<dbReference type="InterPro" id="IPR012132">
    <property type="entry name" value="GMC_OxRdtase"/>
</dbReference>
<dbReference type="GO" id="GO:0016614">
    <property type="term" value="F:oxidoreductase activity, acting on CH-OH group of donors"/>
    <property type="evidence" value="ECO:0007669"/>
    <property type="project" value="InterPro"/>
</dbReference>
<dbReference type="PROSITE" id="PS00624">
    <property type="entry name" value="GMC_OXRED_2"/>
    <property type="match status" value="1"/>
</dbReference>
<keyword evidence="7" id="KW-0325">Glycoprotein</keyword>
<name>A0A0D7BND0_9AGAR</name>
<protein>
    <submittedName>
        <fullName evidence="12">GMC oxidoreductase</fullName>
    </submittedName>
</protein>
<dbReference type="InterPro" id="IPR007867">
    <property type="entry name" value="GMC_OxRtase_C"/>
</dbReference>
<dbReference type="PANTHER" id="PTHR11552:SF201">
    <property type="entry name" value="GLUCOSE-METHANOL-CHOLINE OXIDOREDUCTASE N-TERMINAL DOMAIN-CONTAINING PROTEIN"/>
    <property type="match status" value="1"/>
</dbReference>
<evidence type="ECO:0000313" key="12">
    <source>
        <dbReference type="EMBL" id="KIY71977.1"/>
    </source>
</evidence>
<evidence type="ECO:0000256" key="1">
    <source>
        <dbReference type="ARBA" id="ARBA00001974"/>
    </source>
</evidence>
<comment type="similarity">
    <text evidence="2 9">Belongs to the GMC oxidoreductase family.</text>
</comment>
<evidence type="ECO:0000256" key="4">
    <source>
        <dbReference type="ARBA" id="ARBA00022729"/>
    </source>
</evidence>
<dbReference type="SUPFAM" id="SSF51905">
    <property type="entry name" value="FAD/NAD(P)-binding domain"/>
    <property type="match status" value="1"/>
</dbReference>
<dbReference type="STRING" id="1314674.A0A0D7BND0"/>
<evidence type="ECO:0000259" key="10">
    <source>
        <dbReference type="PROSITE" id="PS00623"/>
    </source>
</evidence>
<gene>
    <name evidence="12" type="ORF">CYLTODRAFT_344971</name>
</gene>
<feature type="domain" description="Glucose-methanol-choline oxidoreductase N-terminal" evidence="11">
    <location>
        <begin position="287"/>
        <end position="301"/>
    </location>
</feature>
<keyword evidence="4" id="KW-0732">Signal</keyword>
<dbReference type="PANTHER" id="PTHR11552">
    <property type="entry name" value="GLUCOSE-METHANOL-CHOLINE GMC OXIDOREDUCTASE"/>
    <property type="match status" value="1"/>
</dbReference>
<evidence type="ECO:0000256" key="6">
    <source>
        <dbReference type="ARBA" id="ARBA00023002"/>
    </source>
</evidence>
<evidence type="ECO:0000256" key="2">
    <source>
        <dbReference type="ARBA" id="ARBA00010790"/>
    </source>
</evidence>
<evidence type="ECO:0000256" key="5">
    <source>
        <dbReference type="ARBA" id="ARBA00022827"/>
    </source>
</evidence>
<dbReference type="Proteomes" id="UP000054007">
    <property type="component" value="Unassembled WGS sequence"/>
</dbReference>
<evidence type="ECO:0000259" key="11">
    <source>
        <dbReference type="PROSITE" id="PS00624"/>
    </source>
</evidence>
<dbReference type="Pfam" id="PF00732">
    <property type="entry name" value="GMC_oxred_N"/>
    <property type="match status" value="1"/>
</dbReference>
<evidence type="ECO:0000313" key="13">
    <source>
        <dbReference type="Proteomes" id="UP000054007"/>
    </source>
</evidence>
<keyword evidence="5 8" id="KW-0274">FAD</keyword>
<organism evidence="12 13">
    <name type="scientific">Cylindrobasidium torrendii FP15055 ss-10</name>
    <dbReference type="NCBI Taxonomy" id="1314674"/>
    <lineage>
        <taxon>Eukaryota</taxon>
        <taxon>Fungi</taxon>
        <taxon>Dikarya</taxon>
        <taxon>Basidiomycota</taxon>
        <taxon>Agaricomycotina</taxon>
        <taxon>Agaricomycetes</taxon>
        <taxon>Agaricomycetidae</taxon>
        <taxon>Agaricales</taxon>
        <taxon>Marasmiineae</taxon>
        <taxon>Physalacriaceae</taxon>
        <taxon>Cylindrobasidium</taxon>
    </lineage>
</organism>
<evidence type="ECO:0000256" key="3">
    <source>
        <dbReference type="ARBA" id="ARBA00022630"/>
    </source>
</evidence>
<comment type="cofactor">
    <cofactor evidence="1 8">
        <name>FAD</name>
        <dbReference type="ChEBI" id="CHEBI:57692"/>
    </cofactor>
</comment>
<accession>A0A0D7BND0</accession>
<evidence type="ECO:0000256" key="9">
    <source>
        <dbReference type="RuleBase" id="RU003968"/>
    </source>
</evidence>
<dbReference type="Gene3D" id="3.50.50.60">
    <property type="entry name" value="FAD/NAD(P)-binding domain"/>
    <property type="match status" value="1"/>
</dbReference>
<dbReference type="SUPFAM" id="SSF54373">
    <property type="entry name" value="FAD-linked reductases, C-terminal domain"/>
    <property type="match status" value="1"/>
</dbReference>
<sequence length="618" mass="67142">MPVVEIEQILNTSIDYIIAGGGTSGLVLAVRLAQADSSAKIAVIEAGDYHRDDPVIDVPGYKGKSLASSKYNWGFQSEPQLYANGRNIPYARGKGLGGSTLINNFAWVRPSKEELDAWSELGNAGWDWETMLEYMKKSEHIQHPRISSPEEAERYAAVPRYDFHGSNGPIAMSYTFKVTRVHTEMLDALEKLGIPRNPDNMCGRPVGGILLPGSIDQDNAKRSTSASGYYTPNEDLPNLLVLTSAHVLKVELVATADGLYEAKGVQLEVKGKIFTVNARREVVLSAGAFQSPQLLELSGIGQEGLIKSLGIQSLVDLPGVGENLQDHGHVPVVVEVDGDIETMEVLLDPEVMKEHEELYKHHDGLLAGNSSATFAYLPAKSIADSATVEDWVSRATVDHIRGNEELDASVKEGLRRHLDIKKRWLEDENQAVAQILTVNGVKVGTPGVDVQPGKRYQTILVAYTQPLHAGSVHIGSSDARAAPAIQPKFLANPVEEDILVKGLTFIVQKLLSTNPLKDTIKAKPLPPFEGDADEETVRNYVRSKVSTAQHPCGTAAMAPRECGGVVDRDLRVYGTRNLRVVDCSVMPMVVGNNIQTIAYAIGEKVSGPRGRKGILIIC</sequence>
<dbReference type="InterPro" id="IPR036188">
    <property type="entry name" value="FAD/NAD-bd_sf"/>
</dbReference>
<dbReference type="Gene3D" id="3.30.560.10">
    <property type="entry name" value="Glucose Oxidase, domain 3"/>
    <property type="match status" value="1"/>
</dbReference>
<feature type="binding site" evidence="8">
    <location>
        <begin position="23"/>
        <end position="24"/>
    </location>
    <ligand>
        <name>FAD</name>
        <dbReference type="ChEBI" id="CHEBI:57692"/>
    </ligand>
</feature>
<feature type="binding site" evidence="8">
    <location>
        <position position="247"/>
    </location>
    <ligand>
        <name>FAD</name>
        <dbReference type="ChEBI" id="CHEBI:57692"/>
    </ligand>
</feature>
<keyword evidence="13" id="KW-1185">Reference proteome</keyword>
<dbReference type="InterPro" id="IPR000172">
    <property type="entry name" value="GMC_OxRdtase_N"/>
</dbReference>
<reference evidence="12 13" key="1">
    <citation type="journal article" date="2015" name="Fungal Genet. Biol.">
        <title>Evolution of novel wood decay mechanisms in Agaricales revealed by the genome sequences of Fistulina hepatica and Cylindrobasidium torrendii.</title>
        <authorList>
            <person name="Floudas D."/>
            <person name="Held B.W."/>
            <person name="Riley R."/>
            <person name="Nagy L.G."/>
            <person name="Koehler G."/>
            <person name="Ransdell A.S."/>
            <person name="Younus H."/>
            <person name="Chow J."/>
            <person name="Chiniquy J."/>
            <person name="Lipzen A."/>
            <person name="Tritt A."/>
            <person name="Sun H."/>
            <person name="Haridas S."/>
            <person name="LaButti K."/>
            <person name="Ohm R.A."/>
            <person name="Kues U."/>
            <person name="Blanchette R.A."/>
            <person name="Grigoriev I.V."/>
            <person name="Minto R.E."/>
            <person name="Hibbett D.S."/>
        </authorList>
    </citation>
    <scope>NUCLEOTIDE SEQUENCE [LARGE SCALE GENOMIC DNA]</scope>
    <source>
        <strain evidence="12 13">FP15055 ss-10</strain>
    </source>
</reference>
<dbReference type="AlphaFoldDB" id="A0A0D7BND0"/>